<dbReference type="RefSeq" id="WP_044885629.1">
    <property type="nucleotide sequence ID" value="NZ_JYFN01000021.1"/>
</dbReference>
<evidence type="ECO:0000256" key="1">
    <source>
        <dbReference type="SAM" id="Phobius"/>
    </source>
</evidence>
<protein>
    <submittedName>
        <fullName evidence="3">Nuclease-like protein</fullName>
    </submittedName>
</protein>
<keyword evidence="4" id="KW-1185">Reference proteome</keyword>
<dbReference type="Proteomes" id="UP000032545">
    <property type="component" value="Unassembled WGS sequence"/>
</dbReference>
<reference evidence="3 4" key="2">
    <citation type="journal article" date="2016" name="Genome Announc.">
        <title>Permanent Draft Genome Sequences for Two Variants of Frankia sp. Strain CpI1, the First Frankia Strain Isolated from Root Nodules of Comptonia peregrina.</title>
        <authorList>
            <person name="Oshone R."/>
            <person name="Hurst S.G.IV."/>
            <person name="Abebe-Akele F."/>
            <person name="Simpson S."/>
            <person name="Morris K."/>
            <person name="Thomas W.K."/>
            <person name="Tisa L.S."/>
        </authorList>
    </citation>
    <scope>NUCLEOTIDE SEQUENCE [LARGE SCALE GENOMIC DNA]</scope>
    <source>
        <strain evidence="4">CpI1-S</strain>
    </source>
</reference>
<feature type="transmembrane region" description="Helical" evidence="1">
    <location>
        <begin position="21"/>
        <end position="46"/>
    </location>
</feature>
<evidence type="ECO:0000313" key="4">
    <source>
        <dbReference type="Proteomes" id="UP000032545"/>
    </source>
</evidence>
<comment type="caution">
    <text evidence="3">The sequence shown here is derived from an EMBL/GenBank/DDBJ whole genome shotgun (WGS) entry which is preliminary data.</text>
</comment>
<keyword evidence="1" id="KW-0812">Transmembrane</keyword>
<sequence length="263" mass="27617">MAEYLRRKQLYSAERGDHKGRALATGGALAVGAALVIAVLCALAGLPGVGTAQLAVLAALAVGVVGAVRFLRTPPEIEAWREDAEAERSTARALDRLVRAGYTVLHDRCLADSAGNIDHLVIGPSGAWVIETDAHQGPVRQNAAGVWAGKVPLRAMLGLVAWMGEEATAQLLGELPDGWQLEVQPVVAFARAEVPAGLALVEGVLLLPATGVAEYVLSAGVVLRPIDVAMLVDVAERAFPAYEVSGPPPSWPARSRLRGLLRR</sequence>
<dbReference type="AlphaFoldDB" id="A0A0D8BF05"/>
<evidence type="ECO:0000259" key="2">
    <source>
        <dbReference type="PROSITE" id="PS50965"/>
    </source>
</evidence>
<keyword evidence="1" id="KW-0472">Membrane</keyword>
<proteinExistence type="predicted"/>
<keyword evidence="1" id="KW-1133">Transmembrane helix</keyword>
<dbReference type="OrthoDB" id="4246706at2"/>
<organism evidence="3 4">
    <name type="scientific">Frankia torreyi</name>
    <dbReference type="NCBI Taxonomy" id="1856"/>
    <lineage>
        <taxon>Bacteria</taxon>
        <taxon>Bacillati</taxon>
        <taxon>Actinomycetota</taxon>
        <taxon>Actinomycetes</taxon>
        <taxon>Frankiales</taxon>
        <taxon>Frankiaceae</taxon>
        <taxon>Frankia</taxon>
    </lineage>
</organism>
<evidence type="ECO:0000313" key="3">
    <source>
        <dbReference type="EMBL" id="KJE22650.1"/>
    </source>
</evidence>
<name>A0A0D8BF05_9ACTN</name>
<dbReference type="Pfam" id="PF08378">
    <property type="entry name" value="NERD"/>
    <property type="match status" value="1"/>
</dbReference>
<feature type="domain" description="NERD" evidence="2">
    <location>
        <begin position="82"/>
        <end position="196"/>
    </location>
</feature>
<dbReference type="PROSITE" id="PS50965">
    <property type="entry name" value="NERD"/>
    <property type="match status" value="1"/>
</dbReference>
<dbReference type="InterPro" id="IPR011528">
    <property type="entry name" value="NERD"/>
</dbReference>
<dbReference type="PATRIC" id="fig|1502723.3.peg.2392"/>
<reference evidence="4" key="1">
    <citation type="submission" date="2015-02" db="EMBL/GenBank/DDBJ databases">
        <title>Draft Genome of Frankia sp. CpI1-S.</title>
        <authorList>
            <person name="Oshone R.T."/>
            <person name="Ngom M."/>
            <person name="Ghodhbane-Gtari F."/>
            <person name="Gtari M."/>
            <person name="Morris K."/>
            <person name="Thomas K."/>
            <person name="Sen A."/>
            <person name="Tisa L.S."/>
        </authorList>
    </citation>
    <scope>NUCLEOTIDE SEQUENCE [LARGE SCALE GENOMIC DNA]</scope>
    <source>
        <strain evidence="4">CpI1-S</strain>
    </source>
</reference>
<feature type="transmembrane region" description="Helical" evidence="1">
    <location>
        <begin position="52"/>
        <end position="71"/>
    </location>
</feature>
<dbReference type="EMBL" id="JYFN01000021">
    <property type="protein sequence ID" value="KJE22650.1"/>
    <property type="molecule type" value="Genomic_DNA"/>
</dbReference>
<gene>
    <name evidence="3" type="ORF">FF36_03016</name>
</gene>
<accession>A0A0D8BF05</accession>